<evidence type="ECO:0000313" key="2">
    <source>
        <dbReference type="EMBL" id="CCE61310.1"/>
    </source>
</evidence>
<dbReference type="RefSeq" id="XP_003683744.1">
    <property type="nucleotide sequence ID" value="XM_003683696.1"/>
</dbReference>
<dbReference type="OMA" id="CQNTHPE"/>
<dbReference type="AlphaFoldDB" id="G8BN32"/>
<evidence type="ECO:0000313" key="3">
    <source>
        <dbReference type="Proteomes" id="UP000005666"/>
    </source>
</evidence>
<name>G8BN32_TETPH</name>
<keyword evidence="3" id="KW-1185">Reference proteome</keyword>
<feature type="compositionally biased region" description="Basic residues" evidence="1">
    <location>
        <begin position="57"/>
        <end position="71"/>
    </location>
</feature>
<dbReference type="HOGENOM" id="CLU_1397327_0_0_1"/>
<reference evidence="2 3" key="1">
    <citation type="journal article" date="2011" name="Proc. Natl. Acad. Sci. U.S.A.">
        <title>Evolutionary erosion of yeast sex chromosomes by mating-type switching accidents.</title>
        <authorList>
            <person name="Gordon J.L."/>
            <person name="Armisen D."/>
            <person name="Proux-Wera E."/>
            <person name="Oheigeartaigh S.S."/>
            <person name="Byrne K.P."/>
            <person name="Wolfe K.H."/>
        </authorList>
    </citation>
    <scope>NUCLEOTIDE SEQUENCE [LARGE SCALE GENOMIC DNA]</scope>
    <source>
        <strain evidence="3">ATCC 24235 / CBS 4417 / NBRC 1672 / NRRL Y-8282 / UCD 70-5</strain>
    </source>
</reference>
<dbReference type="Proteomes" id="UP000005666">
    <property type="component" value="Chromosome 1"/>
</dbReference>
<dbReference type="KEGG" id="tpf:TPHA_0A02280"/>
<feature type="region of interest" description="Disordered" evidence="1">
    <location>
        <begin position="144"/>
        <end position="200"/>
    </location>
</feature>
<dbReference type="GeneID" id="11532572"/>
<feature type="compositionally biased region" description="Polar residues" evidence="1">
    <location>
        <begin position="1"/>
        <end position="13"/>
    </location>
</feature>
<organism evidence="2 3">
    <name type="scientific">Tetrapisispora phaffii (strain ATCC 24235 / CBS 4417 / NBRC 1672 / NRRL Y-8282 / UCD 70-5)</name>
    <name type="common">Yeast</name>
    <name type="synonym">Fabospora phaffii</name>
    <dbReference type="NCBI Taxonomy" id="1071381"/>
    <lineage>
        <taxon>Eukaryota</taxon>
        <taxon>Fungi</taxon>
        <taxon>Dikarya</taxon>
        <taxon>Ascomycota</taxon>
        <taxon>Saccharomycotina</taxon>
        <taxon>Saccharomycetes</taxon>
        <taxon>Saccharomycetales</taxon>
        <taxon>Saccharomycetaceae</taxon>
        <taxon>Tetrapisispora</taxon>
    </lineage>
</organism>
<sequence length="226" mass="26216">MLSKDFLTTNDSSLGEDYSKSTDFVNLDDPPTPLETPDLSQVNLSNLELPQTSSPVQKKRPVSRHQRRHSTNYKDALQLRRNSSNIDEALNDKYTQGQFEDISRNGTEGPFYGTTMCQNTHPERHESGKDGSDQECLYTVHSNLSGNLKKQRNHYNTSGDMHGKPTTKVEHIQHRHGDNRGERKDLSQHNDLESTPRDEPRLYRKNSFEYEDFKKHMYNRLNMFND</sequence>
<protein>
    <submittedName>
        <fullName evidence="2">Uncharacterized protein</fullName>
    </submittedName>
</protein>
<accession>G8BN32</accession>
<feature type="region of interest" description="Disordered" evidence="1">
    <location>
        <begin position="1"/>
        <end position="71"/>
    </location>
</feature>
<dbReference type="eggNOG" id="ENOG502SDB0">
    <property type="taxonomic scope" value="Eukaryota"/>
</dbReference>
<feature type="compositionally biased region" description="Polar residues" evidence="1">
    <location>
        <begin position="40"/>
        <end position="56"/>
    </location>
</feature>
<gene>
    <name evidence="2" type="primary">TPHA0A02280</name>
    <name evidence="2" type="ordered locus">TPHA_0A02280</name>
</gene>
<proteinExistence type="predicted"/>
<evidence type="ECO:0000256" key="1">
    <source>
        <dbReference type="SAM" id="MobiDB-lite"/>
    </source>
</evidence>
<dbReference type="OrthoDB" id="4058540at2759"/>
<dbReference type="EMBL" id="HE612856">
    <property type="protein sequence ID" value="CCE61310.1"/>
    <property type="molecule type" value="Genomic_DNA"/>
</dbReference>
<feature type="compositionally biased region" description="Polar residues" evidence="1">
    <location>
        <begin position="144"/>
        <end position="159"/>
    </location>
</feature>
<feature type="compositionally biased region" description="Basic and acidic residues" evidence="1">
    <location>
        <begin position="161"/>
        <end position="200"/>
    </location>
</feature>